<proteinExistence type="predicted"/>
<dbReference type="AlphaFoldDB" id="A0A9P5P9I9"/>
<protein>
    <submittedName>
        <fullName evidence="1">Uncharacterized protein</fullName>
    </submittedName>
</protein>
<keyword evidence="2" id="KW-1185">Reference proteome</keyword>
<gene>
    <name evidence="1" type="ORF">BDP27DRAFT_1238104</name>
</gene>
<accession>A0A9P5P9I9</accession>
<reference evidence="1" key="1">
    <citation type="submission" date="2020-11" db="EMBL/GenBank/DDBJ databases">
        <authorList>
            <consortium name="DOE Joint Genome Institute"/>
            <person name="Ahrendt S."/>
            <person name="Riley R."/>
            <person name="Andreopoulos W."/>
            <person name="Labutti K."/>
            <person name="Pangilinan J."/>
            <person name="Ruiz-Duenas F.J."/>
            <person name="Barrasa J.M."/>
            <person name="Sanchez-Garcia M."/>
            <person name="Camarero S."/>
            <person name="Miyauchi S."/>
            <person name="Serrano A."/>
            <person name="Linde D."/>
            <person name="Babiker R."/>
            <person name="Drula E."/>
            <person name="Ayuso-Fernandez I."/>
            <person name="Pacheco R."/>
            <person name="Padilla G."/>
            <person name="Ferreira P."/>
            <person name="Barriuso J."/>
            <person name="Kellner H."/>
            <person name="Castanera R."/>
            <person name="Alfaro M."/>
            <person name="Ramirez L."/>
            <person name="Pisabarro A.G."/>
            <person name="Kuo A."/>
            <person name="Tritt A."/>
            <person name="Lipzen A."/>
            <person name="He G."/>
            <person name="Yan M."/>
            <person name="Ng V."/>
            <person name="Cullen D."/>
            <person name="Martin F."/>
            <person name="Rosso M.-N."/>
            <person name="Henrissat B."/>
            <person name="Hibbett D."/>
            <person name="Martinez A.T."/>
            <person name="Grigoriev I.V."/>
        </authorList>
    </citation>
    <scope>NUCLEOTIDE SEQUENCE</scope>
    <source>
        <strain evidence="1">AH 40177</strain>
    </source>
</reference>
<feature type="non-terminal residue" evidence="1">
    <location>
        <position position="117"/>
    </location>
</feature>
<evidence type="ECO:0000313" key="1">
    <source>
        <dbReference type="EMBL" id="KAF9059783.1"/>
    </source>
</evidence>
<sequence length="117" mass="13368">MSESRRFKELHLDVDSRGRSSAATVFHRLTTPAPHLTSLTLITDGRDIMNGALPHMFDGQLQSLRKLCLRHLTSWPRGYFQNLTHICLYDQNPSTLPSMDEFLNFLESSPLLEELAL</sequence>
<dbReference type="OrthoDB" id="3053652at2759"/>
<name>A0A9P5P9I9_9AGAR</name>
<dbReference type="Proteomes" id="UP000772434">
    <property type="component" value="Unassembled WGS sequence"/>
</dbReference>
<evidence type="ECO:0000313" key="2">
    <source>
        <dbReference type="Proteomes" id="UP000772434"/>
    </source>
</evidence>
<organism evidence="1 2">
    <name type="scientific">Rhodocollybia butyracea</name>
    <dbReference type="NCBI Taxonomy" id="206335"/>
    <lineage>
        <taxon>Eukaryota</taxon>
        <taxon>Fungi</taxon>
        <taxon>Dikarya</taxon>
        <taxon>Basidiomycota</taxon>
        <taxon>Agaricomycotina</taxon>
        <taxon>Agaricomycetes</taxon>
        <taxon>Agaricomycetidae</taxon>
        <taxon>Agaricales</taxon>
        <taxon>Marasmiineae</taxon>
        <taxon>Omphalotaceae</taxon>
        <taxon>Rhodocollybia</taxon>
    </lineage>
</organism>
<comment type="caution">
    <text evidence="1">The sequence shown here is derived from an EMBL/GenBank/DDBJ whole genome shotgun (WGS) entry which is preliminary data.</text>
</comment>
<dbReference type="EMBL" id="JADNRY010000280">
    <property type="protein sequence ID" value="KAF9059783.1"/>
    <property type="molecule type" value="Genomic_DNA"/>
</dbReference>